<proteinExistence type="predicted"/>
<gene>
    <name evidence="1" type="primary">wdr37_1</name>
    <name evidence="1" type="ORF">E2C01_087734</name>
</gene>
<name>A0A5B7JE61_PORTR</name>
<reference evidence="1 2" key="1">
    <citation type="submission" date="2019-05" db="EMBL/GenBank/DDBJ databases">
        <title>Another draft genome of Portunus trituberculatus and its Hox gene families provides insights of decapod evolution.</title>
        <authorList>
            <person name="Jeong J.-H."/>
            <person name="Song I."/>
            <person name="Kim S."/>
            <person name="Choi T."/>
            <person name="Kim D."/>
            <person name="Ryu S."/>
            <person name="Kim W."/>
        </authorList>
    </citation>
    <scope>NUCLEOTIDE SEQUENCE [LARGE SCALE GENOMIC DNA]</scope>
    <source>
        <tissue evidence="1">Muscle</tissue>
    </source>
</reference>
<dbReference type="Proteomes" id="UP000324222">
    <property type="component" value="Unassembled WGS sequence"/>
</dbReference>
<organism evidence="1 2">
    <name type="scientific">Portunus trituberculatus</name>
    <name type="common">Swimming crab</name>
    <name type="synonym">Neptunus trituberculatus</name>
    <dbReference type="NCBI Taxonomy" id="210409"/>
    <lineage>
        <taxon>Eukaryota</taxon>
        <taxon>Metazoa</taxon>
        <taxon>Ecdysozoa</taxon>
        <taxon>Arthropoda</taxon>
        <taxon>Crustacea</taxon>
        <taxon>Multicrustacea</taxon>
        <taxon>Malacostraca</taxon>
        <taxon>Eumalacostraca</taxon>
        <taxon>Eucarida</taxon>
        <taxon>Decapoda</taxon>
        <taxon>Pleocyemata</taxon>
        <taxon>Brachyura</taxon>
        <taxon>Eubrachyura</taxon>
        <taxon>Portunoidea</taxon>
        <taxon>Portunidae</taxon>
        <taxon>Portuninae</taxon>
        <taxon>Portunus</taxon>
    </lineage>
</organism>
<evidence type="ECO:0000313" key="1">
    <source>
        <dbReference type="EMBL" id="MPC92633.1"/>
    </source>
</evidence>
<dbReference type="EMBL" id="VSRR010092006">
    <property type="protein sequence ID" value="MPC92633.1"/>
    <property type="molecule type" value="Genomic_DNA"/>
</dbReference>
<dbReference type="AlphaFoldDB" id="A0A5B7JE61"/>
<protein>
    <submittedName>
        <fullName evidence="1">WD repeat-containing protein 37</fullName>
    </submittedName>
</protein>
<evidence type="ECO:0000313" key="2">
    <source>
        <dbReference type="Proteomes" id="UP000324222"/>
    </source>
</evidence>
<sequence>MLFWSQCHRRMVCSVAWGDDSLGARCNLFTAGFDRVVYGWSVHSDKEGKD</sequence>
<comment type="caution">
    <text evidence="1">The sequence shown here is derived from an EMBL/GenBank/DDBJ whole genome shotgun (WGS) entry which is preliminary data.</text>
</comment>
<dbReference type="OrthoDB" id="9984207at2759"/>
<accession>A0A5B7JE61</accession>
<keyword evidence="2" id="KW-1185">Reference proteome</keyword>